<dbReference type="AlphaFoldDB" id="A0A5E7VVH8"/>
<organism evidence="2 3">
    <name type="scientific">Pseudomonas fluorescens</name>
    <dbReference type="NCBI Taxonomy" id="294"/>
    <lineage>
        <taxon>Bacteria</taxon>
        <taxon>Pseudomonadati</taxon>
        <taxon>Pseudomonadota</taxon>
        <taxon>Gammaproteobacteria</taxon>
        <taxon>Pseudomonadales</taxon>
        <taxon>Pseudomonadaceae</taxon>
        <taxon>Pseudomonas</taxon>
    </lineage>
</organism>
<evidence type="ECO:0000256" key="1">
    <source>
        <dbReference type="SAM" id="MobiDB-lite"/>
    </source>
</evidence>
<dbReference type="EMBL" id="CABVJF010000090">
    <property type="protein sequence ID" value="VVQ26674.1"/>
    <property type="molecule type" value="Genomic_DNA"/>
</dbReference>
<dbReference type="Proteomes" id="UP000381378">
    <property type="component" value="Unassembled WGS sequence"/>
</dbReference>
<evidence type="ECO:0000313" key="3">
    <source>
        <dbReference type="Proteomes" id="UP000381378"/>
    </source>
</evidence>
<feature type="region of interest" description="Disordered" evidence="1">
    <location>
        <begin position="1"/>
        <end position="22"/>
    </location>
</feature>
<evidence type="ECO:0000313" key="2">
    <source>
        <dbReference type="EMBL" id="VVQ26674.1"/>
    </source>
</evidence>
<protein>
    <submittedName>
        <fullName evidence="2">Uncharacterized protein</fullName>
    </submittedName>
</protein>
<gene>
    <name evidence="2" type="ORF">PS928_06847</name>
</gene>
<proteinExistence type="predicted"/>
<sequence>MTRFAIGHRDHPHVGLPALHPGQDARAAEDFSVRVRRDDNHTPSLWDQLLMGEGLYVRPRRAGLPFGQRGALPPDKVFSLRRFIAHSSHPSAGCATISSPSAARSFCP</sequence>
<reference evidence="2 3" key="1">
    <citation type="submission" date="2019-09" db="EMBL/GenBank/DDBJ databases">
        <authorList>
            <person name="Chandra G."/>
            <person name="Truman W A."/>
        </authorList>
    </citation>
    <scope>NUCLEOTIDE SEQUENCE [LARGE SCALE GENOMIC DNA]</scope>
    <source>
        <strain evidence="2">PS928</strain>
    </source>
</reference>
<name>A0A5E7VVH8_PSEFL</name>
<accession>A0A5E7VVH8</accession>